<comment type="caution">
    <text evidence="2">The sequence shown here is derived from an EMBL/GenBank/DDBJ whole genome shotgun (WGS) entry which is preliminary data.</text>
</comment>
<protein>
    <recommendedName>
        <fullName evidence="4">DUF3108 domain-containing protein</fullName>
    </recommendedName>
</protein>
<keyword evidence="1" id="KW-0732">Signal</keyword>
<evidence type="ECO:0000256" key="1">
    <source>
        <dbReference type="SAM" id="SignalP"/>
    </source>
</evidence>
<evidence type="ECO:0000313" key="2">
    <source>
        <dbReference type="EMBL" id="KEQ01286.1"/>
    </source>
</evidence>
<name>A0A074V7W3_9NEIS</name>
<feature type="chain" id="PRO_5001701547" description="DUF3108 domain-containing protein" evidence="1">
    <location>
        <begin position="25"/>
        <end position="224"/>
    </location>
</feature>
<feature type="signal peptide" evidence="1">
    <location>
        <begin position="1"/>
        <end position="24"/>
    </location>
</feature>
<proteinExistence type="predicted"/>
<reference evidence="2 3" key="1">
    <citation type="journal article" date="2014" name="PLoS Genet.">
        <title>Hidden diversity in honey bee gut symbionts detected by single-cell genomics.</title>
        <authorList>
            <person name="Engel P."/>
            <person name="Stepanauskas R."/>
            <person name="Moran N."/>
        </authorList>
    </citation>
    <scope>NUCLEOTIDE SEQUENCE [LARGE SCALE GENOMIC DNA]</scope>
    <source>
        <strain evidence="2 3">SCGC AB-598-J21</strain>
    </source>
</reference>
<organism evidence="2 3">
    <name type="scientific">Snodgrassella alvi SCGC AB-598-J21</name>
    <dbReference type="NCBI Taxonomy" id="1385367"/>
    <lineage>
        <taxon>Bacteria</taxon>
        <taxon>Pseudomonadati</taxon>
        <taxon>Pseudomonadota</taxon>
        <taxon>Betaproteobacteria</taxon>
        <taxon>Neisseriales</taxon>
        <taxon>Neisseriaceae</taxon>
        <taxon>Snodgrassella</taxon>
    </lineage>
</organism>
<dbReference type="Proteomes" id="UP000027644">
    <property type="component" value="Unassembled WGS sequence"/>
</dbReference>
<dbReference type="EMBL" id="AVQL01000428">
    <property type="protein sequence ID" value="KEQ01286.1"/>
    <property type="molecule type" value="Genomic_DNA"/>
</dbReference>
<evidence type="ECO:0008006" key="4">
    <source>
        <dbReference type="Google" id="ProtNLM"/>
    </source>
</evidence>
<dbReference type="AlphaFoldDB" id="A0A074V7W3"/>
<gene>
    <name evidence="2" type="ORF">SASC598J21_009380</name>
</gene>
<sequence length="224" mass="25264">MKLKVYSGLIFVWINLLFIPMAQAADLPQQAQLQFVDSYGLPVNMDFVQKDGQYQINTQINLIFYQMQFVSSGTVKDSVLNPLSYTDSRFGKQYAQARFSEHGVDYGKVSEAVKHISVNGPVYDMFALGWQLGFNQGKLPANTYLTNGKKVYQLDAVDSRGSDQLMLNGRQIEIKQYSISRGDDVVEYAFAPQLENIPVRISYVDNGKVYTLQLKGGRINGKVF</sequence>
<accession>A0A074V7W3</accession>
<evidence type="ECO:0000313" key="3">
    <source>
        <dbReference type="Proteomes" id="UP000027644"/>
    </source>
</evidence>